<accession>A0A174YZ57</accession>
<evidence type="ECO:0000256" key="1">
    <source>
        <dbReference type="ARBA" id="ARBA00009179"/>
    </source>
</evidence>
<dbReference type="EC" id="3.4.21.-" evidence="8"/>
<sequence length="430" mass="46393">MEYDNNRPFSSEGAAQERKRKHALGKGVIIGVVATLLVVILALSCVFMGLIRSGNIHIGMDGRIYVQDVGTSDNEGIGTKVEGKLNALDSLLGDGFYFDDVDDEKAADNIFKAYLAAYGDKYTVYYTPEEYKSMMESTSGSFYGIGAVCQKADDGSILISEAYEDAPAYKAGIRNGDKVTEVNGEDITGMDLSVAVAIIKGEKGTDVNLTVIRNGEKLSFTVTRDKIDIKTVSAEVLENNIGYIYISQFDDVTTEQFKSAVDDLQKQGITGLVIDIRNNPGGVLKTVADMLDYILPNGLIVYTETKSGKRQEYSGSDNHELNIPMAVLVNGNSASASEIFAGAMQDYDKAQIIGTQTFGKGIVQTIRPLTDGSAVKYTIAKYFTPKGQDIHGKGVTPDSIVELPDDATEDVQLKAAVEYLNGKMSVSAAE</sequence>
<dbReference type="InterPro" id="IPR004447">
    <property type="entry name" value="Peptidase_S41A"/>
</dbReference>
<dbReference type="Proteomes" id="UP000095621">
    <property type="component" value="Unassembled WGS sequence"/>
</dbReference>
<keyword evidence="3 5" id="KW-0378">Hydrolase</keyword>
<dbReference type="InterPro" id="IPR036034">
    <property type="entry name" value="PDZ_sf"/>
</dbReference>
<dbReference type="GO" id="GO:0007165">
    <property type="term" value="P:signal transduction"/>
    <property type="evidence" value="ECO:0007669"/>
    <property type="project" value="TreeGrafter"/>
</dbReference>
<dbReference type="Gene3D" id="3.30.750.44">
    <property type="match status" value="1"/>
</dbReference>
<comment type="similarity">
    <text evidence="1 5">Belongs to the peptidase S41A family.</text>
</comment>
<dbReference type="SUPFAM" id="SSF52096">
    <property type="entry name" value="ClpP/crotonase"/>
    <property type="match status" value="1"/>
</dbReference>
<dbReference type="Gene3D" id="2.30.42.10">
    <property type="match status" value="1"/>
</dbReference>
<feature type="transmembrane region" description="Helical" evidence="6">
    <location>
        <begin position="28"/>
        <end position="51"/>
    </location>
</feature>
<evidence type="ECO:0000313" key="8">
    <source>
        <dbReference type="EMBL" id="CUQ77929.1"/>
    </source>
</evidence>
<dbReference type="SMART" id="SM00245">
    <property type="entry name" value="TSPc"/>
    <property type="match status" value="1"/>
</dbReference>
<keyword evidence="6" id="KW-0812">Transmembrane</keyword>
<name>A0A174YZ57_9FIRM</name>
<dbReference type="InterPro" id="IPR005151">
    <property type="entry name" value="Tail-specific_protease"/>
</dbReference>
<keyword evidence="2 5" id="KW-0645">Protease</keyword>
<evidence type="ECO:0000259" key="7">
    <source>
        <dbReference type="PROSITE" id="PS50106"/>
    </source>
</evidence>
<dbReference type="GO" id="GO:0030288">
    <property type="term" value="C:outer membrane-bounded periplasmic space"/>
    <property type="evidence" value="ECO:0007669"/>
    <property type="project" value="TreeGrafter"/>
</dbReference>
<dbReference type="PANTHER" id="PTHR32060:SF30">
    <property type="entry name" value="CARBOXY-TERMINAL PROCESSING PROTEASE CTPA"/>
    <property type="match status" value="1"/>
</dbReference>
<dbReference type="OrthoDB" id="9812068at2"/>
<dbReference type="GO" id="GO:0006508">
    <property type="term" value="P:proteolysis"/>
    <property type="evidence" value="ECO:0007669"/>
    <property type="project" value="UniProtKB-KW"/>
</dbReference>
<feature type="domain" description="PDZ" evidence="7">
    <location>
        <begin position="131"/>
        <end position="200"/>
    </location>
</feature>
<dbReference type="CDD" id="cd07560">
    <property type="entry name" value="Peptidase_S41_CPP"/>
    <property type="match status" value="1"/>
</dbReference>
<dbReference type="RefSeq" id="WP_055215809.1">
    <property type="nucleotide sequence ID" value="NZ_CZBU01000004.1"/>
</dbReference>
<evidence type="ECO:0000256" key="4">
    <source>
        <dbReference type="ARBA" id="ARBA00022825"/>
    </source>
</evidence>
<dbReference type="PROSITE" id="PS50106">
    <property type="entry name" value="PDZ"/>
    <property type="match status" value="1"/>
</dbReference>
<dbReference type="Gene3D" id="3.90.226.10">
    <property type="entry name" value="2-enoyl-CoA Hydratase, Chain A, domain 1"/>
    <property type="match status" value="1"/>
</dbReference>
<dbReference type="InterPro" id="IPR001478">
    <property type="entry name" value="PDZ"/>
</dbReference>
<evidence type="ECO:0000313" key="9">
    <source>
        <dbReference type="Proteomes" id="UP000095621"/>
    </source>
</evidence>
<organism evidence="8 9">
    <name type="scientific">Lachnospira eligens</name>
    <dbReference type="NCBI Taxonomy" id="39485"/>
    <lineage>
        <taxon>Bacteria</taxon>
        <taxon>Bacillati</taxon>
        <taxon>Bacillota</taxon>
        <taxon>Clostridia</taxon>
        <taxon>Lachnospirales</taxon>
        <taxon>Lachnospiraceae</taxon>
        <taxon>Lachnospira</taxon>
    </lineage>
</organism>
<protein>
    <submittedName>
        <fullName evidence="8">Probable CtpA-like serine protease</fullName>
        <ecNumber evidence="8">3.4.21.-</ecNumber>
    </submittedName>
</protein>
<keyword evidence="6" id="KW-1133">Transmembrane helix</keyword>
<evidence type="ECO:0000256" key="2">
    <source>
        <dbReference type="ARBA" id="ARBA00022670"/>
    </source>
</evidence>
<dbReference type="CDD" id="cd06782">
    <property type="entry name" value="cpPDZ_CPP-like"/>
    <property type="match status" value="1"/>
</dbReference>
<evidence type="ECO:0000256" key="5">
    <source>
        <dbReference type="RuleBase" id="RU004404"/>
    </source>
</evidence>
<dbReference type="Pfam" id="PF03572">
    <property type="entry name" value="Peptidase_S41"/>
    <property type="match status" value="1"/>
</dbReference>
<evidence type="ECO:0000256" key="6">
    <source>
        <dbReference type="SAM" id="Phobius"/>
    </source>
</evidence>
<evidence type="ECO:0000256" key="3">
    <source>
        <dbReference type="ARBA" id="ARBA00022801"/>
    </source>
</evidence>
<dbReference type="GO" id="GO:0004175">
    <property type="term" value="F:endopeptidase activity"/>
    <property type="evidence" value="ECO:0007669"/>
    <property type="project" value="TreeGrafter"/>
</dbReference>
<keyword evidence="4 5" id="KW-0720">Serine protease</keyword>
<dbReference type="InterPro" id="IPR041489">
    <property type="entry name" value="PDZ_6"/>
</dbReference>
<keyword evidence="6" id="KW-0472">Membrane</keyword>
<gene>
    <name evidence="8" type="ORF">ERS852490_01809</name>
</gene>
<dbReference type="AlphaFoldDB" id="A0A174YZ57"/>
<proteinExistence type="inferred from homology"/>
<dbReference type="SMART" id="SM00228">
    <property type="entry name" value="PDZ"/>
    <property type="match status" value="1"/>
</dbReference>
<dbReference type="PANTHER" id="PTHR32060">
    <property type="entry name" value="TAIL-SPECIFIC PROTEASE"/>
    <property type="match status" value="1"/>
</dbReference>
<dbReference type="InterPro" id="IPR029045">
    <property type="entry name" value="ClpP/crotonase-like_dom_sf"/>
</dbReference>
<dbReference type="Pfam" id="PF17820">
    <property type="entry name" value="PDZ_6"/>
    <property type="match status" value="1"/>
</dbReference>
<reference evidence="8 9" key="1">
    <citation type="submission" date="2015-09" db="EMBL/GenBank/DDBJ databases">
        <authorList>
            <consortium name="Pathogen Informatics"/>
        </authorList>
    </citation>
    <scope>NUCLEOTIDE SEQUENCE [LARGE SCALE GENOMIC DNA]</scope>
    <source>
        <strain evidence="8 9">2789STDY5834875</strain>
    </source>
</reference>
<dbReference type="GO" id="GO:0008236">
    <property type="term" value="F:serine-type peptidase activity"/>
    <property type="evidence" value="ECO:0007669"/>
    <property type="project" value="UniProtKB-KW"/>
</dbReference>
<dbReference type="NCBIfam" id="TIGR00225">
    <property type="entry name" value="prc"/>
    <property type="match status" value="1"/>
</dbReference>
<dbReference type="EMBL" id="CZBU01000004">
    <property type="protein sequence ID" value="CUQ77929.1"/>
    <property type="molecule type" value="Genomic_DNA"/>
</dbReference>
<dbReference type="SUPFAM" id="SSF50156">
    <property type="entry name" value="PDZ domain-like"/>
    <property type="match status" value="1"/>
</dbReference>